<evidence type="ECO:0000313" key="12">
    <source>
        <dbReference type="Proteomes" id="UP000240481"/>
    </source>
</evidence>
<dbReference type="PANTHER" id="PTHR35091">
    <property type="entry name" value="FLAGELLAR PROTEIN FLIL"/>
    <property type="match status" value="1"/>
</dbReference>
<keyword evidence="6 10" id="KW-0812">Transmembrane</keyword>
<name>A0A0J8V831_9GAMM</name>
<keyword evidence="5 10" id="KW-0145">Chemotaxis</keyword>
<proteinExistence type="inferred from homology"/>
<organism evidence="11 12">
    <name type="scientific">Photobacterium swingsii</name>
    <dbReference type="NCBI Taxonomy" id="680026"/>
    <lineage>
        <taxon>Bacteria</taxon>
        <taxon>Pseudomonadati</taxon>
        <taxon>Pseudomonadota</taxon>
        <taxon>Gammaproteobacteria</taxon>
        <taxon>Vibrionales</taxon>
        <taxon>Vibrionaceae</taxon>
        <taxon>Photobacterium</taxon>
    </lineage>
</organism>
<reference evidence="11 12" key="1">
    <citation type="submission" date="2018-01" db="EMBL/GenBank/DDBJ databases">
        <title>Whole genome sequencing of Histamine producing bacteria.</title>
        <authorList>
            <person name="Butler K."/>
        </authorList>
    </citation>
    <scope>NUCLEOTIDE SEQUENCE [LARGE SCALE GENOMIC DNA]</scope>
    <source>
        <strain evidence="11 12">DSM 24669</strain>
    </source>
</reference>
<keyword evidence="7 10" id="KW-0283">Flagellar rotation</keyword>
<keyword evidence="11" id="KW-0282">Flagellum</keyword>
<evidence type="ECO:0000256" key="2">
    <source>
        <dbReference type="ARBA" id="ARBA00004162"/>
    </source>
</evidence>
<comment type="similarity">
    <text evidence="3 10">Belongs to the FliL family.</text>
</comment>
<dbReference type="EMBL" id="PYLZ01000014">
    <property type="protein sequence ID" value="PSW22369.1"/>
    <property type="molecule type" value="Genomic_DNA"/>
</dbReference>
<dbReference type="GO" id="GO:0006935">
    <property type="term" value="P:chemotaxis"/>
    <property type="evidence" value="ECO:0007669"/>
    <property type="project" value="UniProtKB-KW"/>
</dbReference>
<sequence>MTEEVKQKSKLPLMIAAGALTLAIAGGGAWWYLQQQKAVLIETASTPALPATALVKKPVFLPLTKFVMSVKGDDRLHYLMLELSIMSYSEDQVKVLQDYMPVIRNAVITLVSSKDYETLSEQGVIPVLQAELKEHLGKVMNEMNSSNGIDRILITKMVIQ</sequence>
<dbReference type="AlphaFoldDB" id="A0A0J8V831"/>
<keyword evidence="4" id="KW-1003">Cell membrane</keyword>
<keyword evidence="10" id="KW-0997">Cell inner membrane</keyword>
<keyword evidence="11" id="KW-0966">Cell projection</keyword>
<keyword evidence="12" id="KW-1185">Reference proteome</keyword>
<keyword evidence="9 10" id="KW-0472">Membrane</keyword>
<evidence type="ECO:0000256" key="10">
    <source>
        <dbReference type="RuleBase" id="RU364125"/>
    </source>
</evidence>
<dbReference type="GO" id="GO:0071978">
    <property type="term" value="P:bacterial-type flagellum-dependent swarming motility"/>
    <property type="evidence" value="ECO:0007669"/>
    <property type="project" value="TreeGrafter"/>
</dbReference>
<accession>A0A0J8V831</accession>
<comment type="subcellular location">
    <subcellularLocation>
        <location evidence="10">Cell inner membrane</location>
    </subcellularLocation>
    <subcellularLocation>
        <location evidence="2">Cell membrane</location>
        <topology evidence="2">Single-pass membrane protein</topology>
    </subcellularLocation>
</comment>
<dbReference type="STRING" id="680026.AB733_17015"/>
<dbReference type="GO" id="GO:0009425">
    <property type="term" value="C:bacterial-type flagellum basal body"/>
    <property type="evidence" value="ECO:0007669"/>
    <property type="project" value="InterPro"/>
</dbReference>
<dbReference type="OrthoDB" id="5815057at2"/>
<gene>
    <name evidence="11" type="ORF">C9I94_20685</name>
</gene>
<protein>
    <recommendedName>
        <fullName evidence="10">Flagellar protein FliL</fullName>
    </recommendedName>
</protein>
<evidence type="ECO:0000256" key="6">
    <source>
        <dbReference type="ARBA" id="ARBA00022692"/>
    </source>
</evidence>
<evidence type="ECO:0000256" key="9">
    <source>
        <dbReference type="ARBA" id="ARBA00023136"/>
    </source>
</evidence>
<dbReference type="Pfam" id="PF03748">
    <property type="entry name" value="FliL"/>
    <property type="match status" value="1"/>
</dbReference>
<keyword evidence="11" id="KW-0969">Cilium</keyword>
<dbReference type="GO" id="GO:0005886">
    <property type="term" value="C:plasma membrane"/>
    <property type="evidence" value="ECO:0007669"/>
    <property type="project" value="UniProtKB-SubCell"/>
</dbReference>
<evidence type="ECO:0000256" key="8">
    <source>
        <dbReference type="ARBA" id="ARBA00022989"/>
    </source>
</evidence>
<evidence type="ECO:0000256" key="5">
    <source>
        <dbReference type="ARBA" id="ARBA00022500"/>
    </source>
</evidence>
<comment type="caution">
    <text evidence="11">The sequence shown here is derived from an EMBL/GenBank/DDBJ whole genome shotgun (WGS) entry which is preliminary data.</text>
</comment>
<comment type="function">
    <text evidence="1 10">Controls the rotational direction of flagella during chemotaxis.</text>
</comment>
<dbReference type="PANTHER" id="PTHR35091:SF2">
    <property type="entry name" value="FLAGELLAR PROTEIN FLIL"/>
    <property type="match status" value="1"/>
</dbReference>
<dbReference type="RefSeq" id="WP_048899854.1">
    <property type="nucleotide sequence ID" value="NZ_AP024852.1"/>
</dbReference>
<evidence type="ECO:0000256" key="4">
    <source>
        <dbReference type="ARBA" id="ARBA00022475"/>
    </source>
</evidence>
<evidence type="ECO:0000313" key="11">
    <source>
        <dbReference type="EMBL" id="PSW22369.1"/>
    </source>
</evidence>
<dbReference type="Proteomes" id="UP000240481">
    <property type="component" value="Unassembled WGS sequence"/>
</dbReference>
<keyword evidence="8 10" id="KW-1133">Transmembrane helix</keyword>
<feature type="transmembrane region" description="Helical" evidence="10">
    <location>
        <begin position="12"/>
        <end position="33"/>
    </location>
</feature>
<evidence type="ECO:0000256" key="1">
    <source>
        <dbReference type="ARBA" id="ARBA00002254"/>
    </source>
</evidence>
<evidence type="ECO:0000256" key="3">
    <source>
        <dbReference type="ARBA" id="ARBA00008281"/>
    </source>
</evidence>
<evidence type="ECO:0000256" key="7">
    <source>
        <dbReference type="ARBA" id="ARBA00022779"/>
    </source>
</evidence>
<dbReference type="InterPro" id="IPR005503">
    <property type="entry name" value="FliL"/>
</dbReference>